<feature type="repeat" description="PPR" evidence="2">
    <location>
        <begin position="226"/>
        <end position="260"/>
    </location>
</feature>
<keyword evidence="1" id="KW-0677">Repeat</keyword>
<dbReference type="AlphaFoldDB" id="A0A0J8BBU3"/>
<dbReference type="Pfam" id="PF01535">
    <property type="entry name" value="PPR"/>
    <property type="match status" value="4"/>
</dbReference>
<dbReference type="FunFam" id="1.25.40.10:FF:000470">
    <property type="entry name" value="Pentatricopeptide repeat-containing protein At5g66520"/>
    <property type="match status" value="1"/>
</dbReference>
<dbReference type="EMBL" id="KQ090311">
    <property type="protein sequence ID" value="KMS97493.1"/>
    <property type="molecule type" value="Genomic_DNA"/>
</dbReference>
<evidence type="ECO:0000256" key="2">
    <source>
        <dbReference type="PROSITE-ProRule" id="PRU00708"/>
    </source>
</evidence>
<dbReference type="InterPro" id="IPR011990">
    <property type="entry name" value="TPR-like_helical_dom_sf"/>
</dbReference>
<dbReference type="Pfam" id="PF20431">
    <property type="entry name" value="E_motif"/>
    <property type="match status" value="1"/>
</dbReference>
<evidence type="ECO:0000313" key="3">
    <source>
        <dbReference type="EMBL" id="KMS97493.1"/>
    </source>
</evidence>
<dbReference type="InterPro" id="IPR046848">
    <property type="entry name" value="E_motif"/>
</dbReference>
<feature type="repeat" description="PPR" evidence="2">
    <location>
        <begin position="390"/>
        <end position="420"/>
    </location>
</feature>
<feature type="repeat" description="PPR" evidence="2">
    <location>
        <begin position="558"/>
        <end position="592"/>
    </location>
</feature>
<dbReference type="FunFam" id="1.25.40.10:FF:000927">
    <property type="entry name" value="Pentatricopeptide repeat-containing protein"/>
    <property type="match status" value="1"/>
</dbReference>
<reference evidence="3 4" key="1">
    <citation type="journal article" date="2014" name="Nature">
        <title>The genome of the recently domesticated crop plant sugar beet (Beta vulgaris).</title>
        <authorList>
            <person name="Dohm J.C."/>
            <person name="Minoche A.E."/>
            <person name="Holtgrawe D."/>
            <person name="Capella-Gutierrez S."/>
            <person name="Zakrzewski F."/>
            <person name="Tafer H."/>
            <person name="Rupp O."/>
            <person name="Sorensen T.R."/>
            <person name="Stracke R."/>
            <person name="Reinhardt R."/>
            <person name="Goesmann A."/>
            <person name="Kraft T."/>
            <person name="Schulz B."/>
            <person name="Stadler P.F."/>
            <person name="Schmidt T."/>
            <person name="Gabaldon T."/>
            <person name="Lehrach H."/>
            <person name="Weisshaar B."/>
            <person name="Himmelbauer H."/>
        </authorList>
    </citation>
    <scope>NUCLEOTIDE SEQUENCE [LARGE SCALE GENOMIC DNA]</scope>
    <source>
        <tissue evidence="3">Taproot</tissue>
    </source>
</reference>
<organism evidence="3 4">
    <name type="scientific">Beta vulgaris subsp. vulgaris</name>
    <name type="common">Beet</name>
    <dbReference type="NCBI Taxonomy" id="3555"/>
    <lineage>
        <taxon>Eukaryota</taxon>
        <taxon>Viridiplantae</taxon>
        <taxon>Streptophyta</taxon>
        <taxon>Embryophyta</taxon>
        <taxon>Tracheophyta</taxon>
        <taxon>Spermatophyta</taxon>
        <taxon>Magnoliopsida</taxon>
        <taxon>eudicotyledons</taxon>
        <taxon>Gunneridae</taxon>
        <taxon>Pentapetalae</taxon>
        <taxon>Caryophyllales</taxon>
        <taxon>Chenopodiaceae</taxon>
        <taxon>Betoideae</taxon>
        <taxon>Beta</taxon>
    </lineage>
</organism>
<dbReference type="InterPro" id="IPR046960">
    <property type="entry name" value="PPR_At4g14850-like_plant"/>
</dbReference>
<dbReference type="Proteomes" id="UP000035740">
    <property type="component" value="Unassembled WGS sequence"/>
</dbReference>
<dbReference type="eggNOG" id="KOG4197">
    <property type="taxonomic scope" value="Eukaryota"/>
</dbReference>
<dbReference type="PANTHER" id="PTHR47926:SF485">
    <property type="entry name" value="REPEAT-LIKE SUPERFAMILY PROTEIN, PUTATIVE-RELATED"/>
    <property type="match status" value="1"/>
</dbReference>
<accession>A0A0J8BBU3</accession>
<proteinExistence type="predicted"/>
<protein>
    <submittedName>
        <fullName evidence="3">Uncharacterized protein</fullName>
    </submittedName>
</protein>
<feature type="repeat" description="PPR" evidence="2">
    <location>
        <begin position="421"/>
        <end position="455"/>
    </location>
</feature>
<dbReference type="NCBIfam" id="TIGR00756">
    <property type="entry name" value="PPR"/>
    <property type="match status" value="6"/>
</dbReference>
<evidence type="ECO:0000256" key="1">
    <source>
        <dbReference type="ARBA" id="ARBA00022737"/>
    </source>
</evidence>
<dbReference type="Gene3D" id="1.25.40.10">
    <property type="entry name" value="Tetratricopeptide repeat domain"/>
    <property type="match status" value="5"/>
</dbReference>
<dbReference type="PROSITE" id="PS51375">
    <property type="entry name" value="PPR"/>
    <property type="match status" value="6"/>
</dbReference>
<feature type="repeat" description="PPR" evidence="2">
    <location>
        <begin position="288"/>
        <end position="318"/>
    </location>
</feature>
<dbReference type="InterPro" id="IPR002885">
    <property type="entry name" value="PPR_rpt"/>
</dbReference>
<dbReference type="Pfam" id="PF13041">
    <property type="entry name" value="PPR_2"/>
    <property type="match status" value="3"/>
</dbReference>
<dbReference type="Gramene" id="KMS97493">
    <property type="protein sequence ID" value="KMS97493"/>
    <property type="gene ID" value="BVRB_5g126590"/>
</dbReference>
<dbReference type="GO" id="GO:0009451">
    <property type="term" value="P:RNA modification"/>
    <property type="evidence" value="ECO:0007669"/>
    <property type="project" value="InterPro"/>
</dbReference>
<feature type="repeat" description="PPR" evidence="2">
    <location>
        <begin position="319"/>
        <end position="353"/>
    </location>
</feature>
<dbReference type="OMA" id="THAGMVM"/>
<sequence>MTVGRNLFKPVASIIFFSLQKRLKSHKSLFKSPPKIWSNLEFRSSRDFNSDERDLNTLNLNHPILQKVDECCNLVQFNQIHAQLIILGLFHHPLAASRTIKKLSSLPHALNHAVSLLEKLEEVDAFMCNTIIRSYLNQGDPESGLVFYHHYVIGGCVVPNHYTFPMMIKICVDLGSAVGCVKVHGSVLKYGFGSDLFVKNSLIRMYFVFGRIEDAEKVFDESSERDLVTWNTMIDGYVKNEKVGLARKLFDEMPERDVVTWNSMLAGYVGVGNMEAAIEFFGAVPYRDVVSWNCLIDGCAKMGDVLAARECFNRMPVRSVVSWNTMLALYVRSKEYDECVALFDRMIQGEAEPNEATLVSVLTACGHLCRLDRGKWVHRYIECNKRIKPDVLLSTSLLTMYAKCGDMDLAKDVFDSMPEKSVVSWNSMIMGYGSHGLVDKSLEMFLEMEKRGQVPNHTTFVCVLAACAHSGKVLEGWWYFDVMQRVYKMEPKVEHYGCMVDLLGRAGLLKDTEELAEEMHMKGGSALWGALLSACHTHSNIQLGESVGQWLIEQEPEDVGAYLLLSNIYAAQGRWDDVDKVRKLMKENGLHKEAGYSKSCFGIDEKDCSKDGSFHRRTMIYTMLRQTSSQVKLSEISTAG</sequence>
<dbReference type="GO" id="GO:0003723">
    <property type="term" value="F:RNA binding"/>
    <property type="evidence" value="ECO:0007669"/>
    <property type="project" value="InterPro"/>
</dbReference>
<keyword evidence="4" id="KW-1185">Reference proteome</keyword>
<name>A0A0J8BBU3_BETVV</name>
<dbReference type="OrthoDB" id="185373at2759"/>
<gene>
    <name evidence="3" type="ORF">BVRB_5g126590</name>
</gene>
<evidence type="ECO:0000313" key="4">
    <source>
        <dbReference type="Proteomes" id="UP000035740"/>
    </source>
</evidence>
<dbReference type="PANTHER" id="PTHR47926">
    <property type="entry name" value="PENTATRICOPEPTIDE REPEAT-CONTAINING PROTEIN"/>
    <property type="match status" value="1"/>
</dbReference>